<evidence type="ECO:0000256" key="1">
    <source>
        <dbReference type="ARBA" id="ARBA00004496"/>
    </source>
</evidence>
<evidence type="ECO:0000256" key="7">
    <source>
        <dbReference type="PROSITE-ProRule" id="PRU00169"/>
    </source>
</evidence>
<dbReference type="SUPFAM" id="SSF48452">
    <property type="entry name" value="TPR-like"/>
    <property type="match status" value="1"/>
</dbReference>
<dbReference type="InterPro" id="IPR011006">
    <property type="entry name" value="CheY-like_superfamily"/>
</dbReference>
<keyword evidence="6" id="KW-0804">Transcription</keyword>
<dbReference type="SMART" id="SM01043">
    <property type="entry name" value="BTAD"/>
    <property type="match status" value="1"/>
</dbReference>
<dbReference type="RefSeq" id="WP_240252390.1">
    <property type="nucleotide sequence ID" value="NZ_JAKTTI010000002.1"/>
</dbReference>
<gene>
    <name evidence="11" type="ORF">MJG50_02250</name>
</gene>
<dbReference type="EMBL" id="JAKTTI010000002">
    <property type="protein sequence ID" value="MCH1624137.1"/>
    <property type="molecule type" value="Genomic_DNA"/>
</dbReference>
<evidence type="ECO:0000256" key="8">
    <source>
        <dbReference type="PROSITE-ProRule" id="PRU01091"/>
    </source>
</evidence>
<dbReference type="PANTHER" id="PTHR35807:SF2">
    <property type="entry name" value="TRANSCRIPTIONAL ACTIVATOR DOMAIN"/>
    <property type="match status" value="1"/>
</dbReference>
<dbReference type="SMART" id="SM00862">
    <property type="entry name" value="Trans_reg_C"/>
    <property type="match status" value="1"/>
</dbReference>
<dbReference type="AlphaFoldDB" id="A0AAW5DU34"/>
<comment type="caution">
    <text evidence="11">The sequence shown here is derived from an EMBL/GenBank/DDBJ whole genome shotgun (WGS) entry which is preliminary data.</text>
</comment>
<feature type="modified residue" description="4-aspartylphosphate" evidence="7">
    <location>
        <position position="53"/>
    </location>
</feature>
<evidence type="ECO:0000259" key="9">
    <source>
        <dbReference type="PROSITE" id="PS50110"/>
    </source>
</evidence>
<dbReference type="InterPro" id="IPR016032">
    <property type="entry name" value="Sig_transdc_resp-reg_C-effctor"/>
</dbReference>
<dbReference type="Proteomes" id="UP001431131">
    <property type="component" value="Unassembled WGS sequence"/>
</dbReference>
<keyword evidence="12" id="KW-1185">Reference proteome</keyword>
<dbReference type="InterPro" id="IPR001789">
    <property type="entry name" value="Sig_transdc_resp-reg_receiver"/>
</dbReference>
<proteinExistence type="inferred from homology"/>
<dbReference type="Gene3D" id="1.10.10.10">
    <property type="entry name" value="Winged helix-like DNA-binding domain superfamily/Winged helix DNA-binding domain"/>
    <property type="match status" value="1"/>
</dbReference>
<dbReference type="Gene3D" id="3.40.50.2300">
    <property type="match status" value="1"/>
</dbReference>
<evidence type="ECO:0000259" key="10">
    <source>
        <dbReference type="PROSITE" id="PS51755"/>
    </source>
</evidence>
<dbReference type="Gene3D" id="1.25.40.10">
    <property type="entry name" value="Tetratricopeptide repeat domain"/>
    <property type="match status" value="1"/>
</dbReference>
<feature type="domain" description="Response regulatory" evidence="9">
    <location>
        <begin position="2"/>
        <end position="116"/>
    </location>
</feature>
<dbReference type="InterPro" id="IPR001867">
    <property type="entry name" value="OmpR/PhoB-type_DNA-bd"/>
</dbReference>
<reference evidence="11" key="1">
    <citation type="submission" date="2022-02" db="EMBL/GenBank/DDBJ databases">
        <title>Fredinandcohnia quinoae sp. nov. isolated from Chenopodium quinoa seeds.</title>
        <authorList>
            <person name="Saati-Santamaria Z."/>
            <person name="Flores-Felix J.D."/>
            <person name="Igual J.M."/>
            <person name="Velazquez E."/>
            <person name="Garcia-Fraile P."/>
            <person name="Martinez-Molina E."/>
        </authorList>
    </citation>
    <scope>NUCLEOTIDE SEQUENCE</scope>
    <source>
        <strain evidence="11">SECRCQ15</strain>
    </source>
</reference>
<keyword evidence="3" id="KW-0902">Two-component regulatory system</keyword>
<dbReference type="Pfam" id="PF03704">
    <property type="entry name" value="BTAD"/>
    <property type="match status" value="1"/>
</dbReference>
<evidence type="ECO:0000256" key="3">
    <source>
        <dbReference type="ARBA" id="ARBA00023012"/>
    </source>
</evidence>
<dbReference type="InterPro" id="IPR005158">
    <property type="entry name" value="BTAD"/>
</dbReference>
<accession>A0AAW5DU34</accession>
<dbReference type="PANTHER" id="PTHR35807">
    <property type="entry name" value="TRANSCRIPTIONAL REGULATOR REDD-RELATED"/>
    <property type="match status" value="1"/>
</dbReference>
<feature type="DNA-binding region" description="OmpR/PhoB-type" evidence="8">
    <location>
        <begin position="126"/>
        <end position="227"/>
    </location>
</feature>
<name>A0AAW5DU34_9BACI</name>
<dbReference type="InterPro" id="IPR011990">
    <property type="entry name" value="TPR-like_helical_dom_sf"/>
</dbReference>
<dbReference type="PROSITE" id="PS50110">
    <property type="entry name" value="RESPONSE_REGULATORY"/>
    <property type="match status" value="1"/>
</dbReference>
<dbReference type="SUPFAM" id="SSF52172">
    <property type="entry name" value="CheY-like"/>
    <property type="match status" value="1"/>
</dbReference>
<evidence type="ECO:0000256" key="4">
    <source>
        <dbReference type="ARBA" id="ARBA00023015"/>
    </source>
</evidence>
<keyword evidence="4" id="KW-0805">Transcription regulation</keyword>
<protein>
    <submittedName>
        <fullName evidence="11">Response regulator</fullName>
    </submittedName>
</protein>
<comment type="similarity">
    <text evidence="2">Belongs to the AfsR/DnrI/RedD regulatory family.</text>
</comment>
<evidence type="ECO:0000256" key="2">
    <source>
        <dbReference type="ARBA" id="ARBA00005820"/>
    </source>
</evidence>
<dbReference type="InterPro" id="IPR036388">
    <property type="entry name" value="WH-like_DNA-bd_sf"/>
</dbReference>
<dbReference type="GO" id="GO:0006355">
    <property type="term" value="P:regulation of DNA-templated transcription"/>
    <property type="evidence" value="ECO:0007669"/>
    <property type="project" value="InterPro"/>
</dbReference>
<evidence type="ECO:0000256" key="6">
    <source>
        <dbReference type="ARBA" id="ARBA00023163"/>
    </source>
</evidence>
<organism evidence="11 12">
    <name type="scientific">Fredinandcohnia quinoae</name>
    <dbReference type="NCBI Taxonomy" id="2918902"/>
    <lineage>
        <taxon>Bacteria</taxon>
        <taxon>Bacillati</taxon>
        <taxon>Bacillota</taxon>
        <taxon>Bacilli</taxon>
        <taxon>Bacillales</taxon>
        <taxon>Bacillaceae</taxon>
        <taxon>Fredinandcohnia</taxon>
    </lineage>
</organism>
<keyword evidence="5 8" id="KW-0238">DNA-binding</keyword>
<comment type="subcellular location">
    <subcellularLocation>
        <location evidence="1">Cytoplasm</location>
    </subcellularLocation>
</comment>
<dbReference type="SUPFAM" id="SSF46894">
    <property type="entry name" value="C-terminal effector domain of the bipartite response regulators"/>
    <property type="match status" value="1"/>
</dbReference>
<keyword evidence="7" id="KW-0597">Phosphoprotein</keyword>
<evidence type="ECO:0000256" key="5">
    <source>
        <dbReference type="ARBA" id="ARBA00023125"/>
    </source>
</evidence>
<evidence type="ECO:0000313" key="11">
    <source>
        <dbReference type="EMBL" id="MCH1624137.1"/>
    </source>
</evidence>
<dbReference type="SMART" id="SM00448">
    <property type="entry name" value="REC"/>
    <property type="match status" value="1"/>
</dbReference>
<sequence length="377" mass="44522">MKAIIIDDESLALNYMEHQLINIDDIEIVGKYTDPIAGKDIIEHNEVDIVFLDIHIPEMNGIELAEILLETKPELYIVFVTAYDDYAIKAFELNALDYILKPVRKERLQKTIQRIKHMNNTSKSLPQEINTLHMKMFQQVTILNHQKTIIPLNWRTTKVQQLFLHLVHNRGKITSKSELIELLWPEYELKKAYAQLYTAIYHVRKTLESIGNHFKLTNINDGYLLELVDIIIDVETFEQFITSAPPLSPGTISDHEKAMELYVGDYLEGLDYLWAESERYRLHFLWISHSFKMVYWYHTNHDPDKAIKRCLDICNRYPLVEEAYFSLMKIFASMGNNHSSVHFHYLRLSDVLMEELNEKPSPTITEWYNKWKMENKE</sequence>
<dbReference type="PROSITE" id="PS51755">
    <property type="entry name" value="OMPR_PHOB"/>
    <property type="match status" value="1"/>
</dbReference>
<dbReference type="GO" id="GO:0000160">
    <property type="term" value="P:phosphorelay signal transduction system"/>
    <property type="evidence" value="ECO:0007669"/>
    <property type="project" value="UniProtKB-KW"/>
</dbReference>
<dbReference type="Pfam" id="PF00072">
    <property type="entry name" value="Response_reg"/>
    <property type="match status" value="1"/>
</dbReference>
<dbReference type="InterPro" id="IPR051677">
    <property type="entry name" value="AfsR-DnrI-RedD_regulator"/>
</dbReference>
<dbReference type="GO" id="GO:0003677">
    <property type="term" value="F:DNA binding"/>
    <property type="evidence" value="ECO:0007669"/>
    <property type="project" value="UniProtKB-UniRule"/>
</dbReference>
<dbReference type="GO" id="GO:0005737">
    <property type="term" value="C:cytoplasm"/>
    <property type="evidence" value="ECO:0007669"/>
    <property type="project" value="UniProtKB-SubCell"/>
</dbReference>
<evidence type="ECO:0000313" key="12">
    <source>
        <dbReference type="Proteomes" id="UP001431131"/>
    </source>
</evidence>
<feature type="domain" description="OmpR/PhoB-type" evidence="10">
    <location>
        <begin position="126"/>
        <end position="227"/>
    </location>
</feature>